<evidence type="ECO:0000313" key="1">
    <source>
        <dbReference type="EMBL" id="MED7825821.1"/>
    </source>
</evidence>
<dbReference type="RefSeq" id="WP_329510232.1">
    <property type="nucleotide sequence ID" value="NZ_BAAAYZ010000156.1"/>
</dbReference>
<sequence>MLLKLAYLGVMSALALLRLLPMSDRKKDAEMLALRHQITAASVEMRRSVPPAAWLELWRADHGPRFPIVTEVGLAWSVADLPGTKLFAGNAASPALRASQEATKPC</sequence>
<dbReference type="EMBL" id="JAYWVC010000125">
    <property type="protein sequence ID" value="MED7825821.1"/>
    <property type="molecule type" value="Genomic_DNA"/>
</dbReference>
<dbReference type="Proteomes" id="UP001333996">
    <property type="component" value="Unassembled WGS sequence"/>
</dbReference>
<reference evidence="1" key="1">
    <citation type="submission" date="2024-01" db="EMBL/GenBank/DDBJ databases">
        <title>First draft genome sequence data of TA4-1, the type strain of Gram-positive actinobacterium Streptomyces chiangmaiensis.</title>
        <authorList>
            <person name="Yasawong M."/>
            <person name="Nantapong N."/>
        </authorList>
    </citation>
    <scope>NUCLEOTIDE SEQUENCE</scope>
    <source>
        <strain evidence="1">TA4-1</strain>
    </source>
</reference>
<keyword evidence="2" id="KW-1185">Reference proteome</keyword>
<organism evidence="1 2">
    <name type="scientific">Streptomyces chiangmaiensis</name>
    <dbReference type="NCBI Taxonomy" id="766497"/>
    <lineage>
        <taxon>Bacteria</taxon>
        <taxon>Bacillati</taxon>
        <taxon>Actinomycetota</taxon>
        <taxon>Actinomycetes</taxon>
        <taxon>Kitasatosporales</taxon>
        <taxon>Streptomycetaceae</taxon>
        <taxon>Streptomyces</taxon>
    </lineage>
</organism>
<accession>A0ABU7FNY0</accession>
<evidence type="ECO:0000313" key="2">
    <source>
        <dbReference type="Proteomes" id="UP001333996"/>
    </source>
</evidence>
<comment type="caution">
    <text evidence="1">The sequence shown here is derived from an EMBL/GenBank/DDBJ whole genome shotgun (WGS) entry which is preliminary data.</text>
</comment>
<protein>
    <submittedName>
        <fullName evidence="1">Uncharacterized protein</fullName>
    </submittedName>
</protein>
<proteinExistence type="predicted"/>
<name>A0ABU7FNY0_9ACTN</name>
<gene>
    <name evidence="1" type="ORF">VXC91_28565</name>
</gene>